<comment type="caution">
    <text evidence="3">The sequence shown here is derived from an EMBL/GenBank/DDBJ whole genome shotgun (WGS) entry which is preliminary data.</text>
</comment>
<gene>
    <name evidence="3" type="ORF">GCM10023172_41400</name>
</gene>
<dbReference type="EMBL" id="BAABGQ010000012">
    <property type="protein sequence ID" value="GAA4508758.1"/>
    <property type="molecule type" value="Genomic_DNA"/>
</dbReference>
<dbReference type="PANTHER" id="PTHR30388">
    <property type="entry name" value="ALDEHYDE OXIDOREDUCTASE MOLYBDENUM COFACTOR ASSEMBLY PROTEIN"/>
    <property type="match status" value="1"/>
</dbReference>
<evidence type="ECO:0000313" key="4">
    <source>
        <dbReference type="Proteomes" id="UP001501243"/>
    </source>
</evidence>
<dbReference type="PANTHER" id="PTHR30388:SF6">
    <property type="entry name" value="XANTHINE DEHYDROGENASE SUBUNIT A-RELATED"/>
    <property type="match status" value="1"/>
</dbReference>
<dbReference type="Gene3D" id="3.40.50.720">
    <property type="entry name" value="NAD(P)-binding Rossmann-like Domain"/>
    <property type="match status" value="1"/>
</dbReference>
<evidence type="ECO:0000259" key="1">
    <source>
        <dbReference type="Pfam" id="PF02625"/>
    </source>
</evidence>
<dbReference type="RefSeq" id="WP_208132054.1">
    <property type="nucleotide sequence ID" value="NZ_BAABGQ010000012.1"/>
</dbReference>
<protein>
    <submittedName>
        <fullName evidence="3">XdhC family protein</fullName>
    </submittedName>
</protein>
<proteinExistence type="predicted"/>
<organism evidence="3 4">
    <name type="scientific">Hymenobacter ginsengisoli</name>
    <dbReference type="NCBI Taxonomy" id="1051626"/>
    <lineage>
        <taxon>Bacteria</taxon>
        <taxon>Pseudomonadati</taxon>
        <taxon>Bacteroidota</taxon>
        <taxon>Cytophagia</taxon>
        <taxon>Cytophagales</taxon>
        <taxon>Hymenobacteraceae</taxon>
        <taxon>Hymenobacter</taxon>
    </lineage>
</organism>
<dbReference type="Pfam" id="PF02625">
    <property type="entry name" value="XdhC_CoxI"/>
    <property type="match status" value="1"/>
</dbReference>
<dbReference type="InterPro" id="IPR052698">
    <property type="entry name" value="MoCofactor_Util/Proc"/>
</dbReference>
<evidence type="ECO:0000259" key="2">
    <source>
        <dbReference type="Pfam" id="PF13478"/>
    </source>
</evidence>
<reference evidence="4" key="1">
    <citation type="journal article" date="2019" name="Int. J. Syst. Evol. Microbiol.">
        <title>The Global Catalogue of Microorganisms (GCM) 10K type strain sequencing project: providing services to taxonomists for standard genome sequencing and annotation.</title>
        <authorList>
            <consortium name="The Broad Institute Genomics Platform"/>
            <consortium name="The Broad Institute Genome Sequencing Center for Infectious Disease"/>
            <person name="Wu L."/>
            <person name="Ma J."/>
        </authorList>
    </citation>
    <scope>NUCLEOTIDE SEQUENCE [LARGE SCALE GENOMIC DNA]</scope>
    <source>
        <strain evidence="4">JCM 17841</strain>
    </source>
</reference>
<accession>A0ABP8QST7</accession>
<dbReference type="InterPro" id="IPR003777">
    <property type="entry name" value="XdhC_CoxI"/>
</dbReference>
<feature type="domain" description="XdhC- CoxI" evidence="1">
    <location>
        <begin position="18"/>
        <end position="77"/>
    </location>
</feature>
<sequence>MPATPRDLPAWTLAAAALRAGQPAALLCVVRSEGSSPGRQGFKMTVTADAVAGSIGGGIMEHKWVELARLRLREGNYTPLLRPQIHRREAPADRSGMMCAGEQEVLLWPLRPADLPVLAAIEAALQTVGDGAWEVSEANGLRLASAVPVDFYTYQPGPAWRYGERLGFRDQLTIVGGGHVSLALSRLASQLEFAITVLDDRADLPTLDANHFAHHRQRVASYDTLVVPPSPHQYVVVMTVGYRTDAVALRRLLGHPYAYLGVMGSATKVAELRRVLAEEGFSGADLAGLRGPIGVPIHSRTPEEIAVSVAAELIAVRNSR</sequence>
<keyword evidence="4" id="KW-1185">Reference proteome</keyword>
<dbReference type="Proteomes" id="UP001501243">
    <property type="component" value="Unassembled WGS sequence"/>
</dbReference>
<dbReference type="Pfam" id="PF13478">
    <property type="entry name" value="XdhC_C"/>
    <property type="match status" value="1"/>
</dbReference>
<evidence type="ECO:0000313" key="3">
    <source>
        <dbReference type="EMBL" id="GAA4508758.1"/>
    </source>
</evidence>
<name>A0ABP8QST7_9BACT</name>
<dbReference type="InterPro" id="IPR027051">
    <property type="entry name" value="XdhC_Rossmann_dom"/>
</dbReference>
<feature type="domain" description="XdhC Rossmann" evidence="2">
    <location>
        <begin position="172"/>
        <end position="313"/>
    </location>
</feature>